<evidence type="ECO:0000256" key="4">
    <source>
        <dbReference type="SAM" id="MobiDB-lite"/>
    </source>
</evidence>
<keyword evidence="1" id="KW-0597">Phosphoprotein</keyword>
<proteinExistence type="predicted"/>
<evidence type="ECO:0000259" key="7">
    <source>
        <dbReference type="Pfam" id="PF21314"/>
    </source>
</evidence>
<dbReference type="OrthoDB" id="2758521at2759"/>
<accession>S7QIP1</accession>
<dbReference type="KEGG" id="gtr:GLOTRDRAFT_103233"/>
<keyword evidence="5" id="KW-0812">Transmembrane</keyword>
<dbReference type="Gene3D" id="2.60.120.260">
    <property type="entry name" value="Galactose-binding domain-like"/>
    <property type="match status" value="1"/>
</dbReference>
<evidence type="ECO:0000256" key="3">
    <source>
        <dbReference type="ARBA" id="ARBA00022840"/>
    </source>
</evidence>
<feature type="region of interest" description="Disordered" evidence="4">
    <location>
        <begin position="443"/>
        <end position="462"/>
    </location>
</feature>
<evidence type="ECO:0000256" key="5">
    <source>
        <dbReference type="SAM" id="Phobius"/>
    </source>
</evidence>
<keyword evidence="3" id="KW-0067">ATP-binding</keyword>
<feature type="region of interest" description="Disordered" evidence="4">
    <location>
        <begin position="348"/>
        <end position="432"/>
    </location>
</feature>
<keyword evidence="5" id="KW-0472">Membrane</keyword>
<reference evidence="8 9" key="1">
    <citation type="journal article" date="2012" name="Science">
        <title>The Paleozoic origin of enzymatic lignin decomposition reconstructed from 31 fungal genomes.</title>
        <authorList>
            <person name="Floudas D."/>
            <person name="Binder M."/>
            <person name="Riley R."/>
            <person name="Barry K."/>
            <person name="Blanchette R.A."/>
            <person name="Henrissat B."/>
            <person name="Martinez A.T."/>
            <person name="Otillar R."/>
            <person name="Spatafora J.W."/>
            <person name="Yadav J.S."/>
            <person name="Aerts A."/>
            <person name="Benoit I."/>
            <person name="Boyd A."/>
            <person name="Carlson A."/>
            <person name="Copeland A."/>
            <person name="Coutinho P.M."/>
            <person name="de Vries R.P."/>
            <person name="Ferreira P."/>
            <person name="Findley K."/>
            <person name="Foster B."/>
            <person name="Gaskell J."/>
            <person name="Glotzer D."/>
            <person name="Gorecki P."/>
            <person name="Heitman J."/>
            <person name="Hesse C."/>
            <person name="Hori C."/>
            <person name="Igarashi K."/>
            <person name="Jurgens J.A."/>
            <person name="Kallen N."/>
            <person name="Kersten P."/>
            <person name="Kohler A."/>
            <person name="Kuees U."/>
            <person name="Kumar T.K.A."/>
            <person name="Kuo A."/>
            <person name="LaButti K."/>
            <person name="Larrondo L.F."/>
            <person name="Lindquist E."/>
            <person name="Ling A."/>
            <person name="Lombard V."/>
            <person name="Lucas S."/>
            <person name="Lundell T."/>
            <person name="Martin R."/>
            <person name="McLaughlin D.J."/>
            <person name="Morgenstern I."/>
            <person name="Morin E."/>
            <person name="Murat C."/>
            <person name="Nagy L.G."/>
            <person name="Nolan M."/>
            <person name="Ohm R.A."/>
            <person name="Patyshakuliyeva A."/>
            <person name="Rokas A."/>
            <person name="Ruiz-Duenas F.J."/>
            <person name="Sabat G."/>
            <person name="Salamov A."/>
            <person name="Samejima M."/>
            <person name="Schmutz J."/>
            <person name="Slot J.C."/>
            <person name="St John F."/>
            <person name="Stenlid J."/>
            <person name="Sun H."/>
            <person name="Sun S."/>
            <person name="Syed K."/>
            <person name="Tsang A."/>
            <person name="Wiebenga A."/>
            <person name="Young D."/>
            <person name="Pisabarro A."/>
            <person name="Eastwood D.C."/>
            <person name="Martin F."/>
            <person name="Cullen D."/>
            <person name="Grigoriev I.V."/>
            <person name="Hibbett D.S."/>
        </authorList>
    </citation>
    <scope>NUCLEOTIDE SEQUENCE [LARGE SCALE GENOMIC DNA]</scope>
    <source>
        <strain evidence="8 9">ATCC 11539</strain>
    </source>
</reference>
<feature type="compositionally biased region" description="Low complexity" evidence="4">
    <location>
        <begin position="196"/>
        <end position="207"/>
    </location>
</feature>
<protein>
    <recommendedName>
        <fullName evidence="7">Epidermal growth factor receptor-like transmembrane-juxtamembrane segment domain-containing protein</fullName>
    </recommendedName>
</protein>
<keyword evidence="9" id="KW-1185">Reference proteome</keyword>
<evidence type="ECO:0000256" key="2">
    <source>
        <dbReference type="ARBA" id="ARBA00022741"/>
    </source>
</evidence>
<dbReference type="OMA" id="HTIDDEQ"/>
<keyword evidence="5" id="KW-1133">Transmembrane helix</keyword>
<keyword evidence="6" id="KW-0732">Signal</keyword>
<dbReference type="EMBL" id="KB469297">
    <property type="protein sequence ID" value="EPQ59187.1"/>
    <property type="molecule type" value="Genomic_DNA"/>
</dbReference>
<feature type="compositionally biased region" description="Basic and acidic residues" evidence="4">
    <location>
        <begin position="365"/>
        <end position="387"/>
    </location>
</feature>
<feature type="signal peptide" evidence="6">
    <location>
        <begin position="1"/>
        <end position="31"/>
    </location>
</feature>
<sequence length="462" mass="49784">MFSLPFPPSPARCRRALLCLFLFYQSLSASATLTNRTIDDEYGDEVTGLVPGYSPAAAWKQGSTCTSCYIHADTNQAYRGTWHDSTHTPGDAEPRIISLSFNGTAIYAYCILANTVQYTTTLTNLTFRLDGQGVGKNFVHVPTTSTDFQYNVPVYANESIANGQHLLEIEATGDTNSSLVLFDYATYTFDSDPVFSTTSSQSSQPTASSPPPSETRSSKHSNIGAIVGGVVGGVLGLALLVLGIFLYSRRRHFGVDGISRRRNREKVDLAESDDGSGASNGRTLGTFTPYTAVNNESSSDAVTQPFLLRDAASTSTRVPGSDYGYGVGTGHNEAPTLPTEAASAVAVAATTAAGHSSRAPRSKAAMREEELSRQIREREQHVADLQRRRTLTSHSPSASQSTGPASSIAPPSSVSAGADSEMRTQIEALQQEVERLRAEQRQMLWEMDNAPPPEYEERRLGT</sequence>
<dbReference type="eggNOG" id="ENOG502SP6Y">
    <property type="taxonomic scope" value="Eukaryota"/>
</dbReference>
<evidence type="ECO:0000256" key="6">
    <source>
        <dbReference type="SAM" id="SignalP"/>
    </source>
</evidence>
<feature type="chain" id="PRO_5004544119" description="Epidermal growth factor receptor-like transmembrane-juxtamembrane segment domain-containing protein" evidence="6">
    <location>
        <begin position="32"/>
        <end position="462"/>
    </location>
</feature>
<feature type="transmembrane region" description="Helical" evidence="5">
    <location>
        <begin position="223"/>
        <end position="247"/>
    </location>
</feature>
<keyword evidence="2" id="KW-0547">Nucleotide-binding</keyword>
<evidence type="ECO:0000313" key="8">
    <source>
        <dbReference type="EMBL" id="EPQ59187.1"/>
    </source>
</evidence>
<dbReference type="HOGENOM" id="CLU_033259_2_0_1"/>
<evidence type="ECO:0000256" key="1">
    <source>
        <dbReference type="ARBA" id="ARBA00022553"/>
    </source>
</evidence>
<name>S7QIP1_GLOTA</name>
<organism evidence="8 9">
    <name type="scientific">Gloeophyllum trabeum (strain ATCC 11539 / FP-39264 / Madison 617)</name>
    <name type="common">Brown rot fungus</name>
    <dbReference type="NCBI Taxonomy" id="670483"/>
    <lineage>
        <taxon>Eukaryota</taxon>
        <taxon>Fungi</taxon>
        <taxon>Dikarya</taxon>
        <taxon>Basidiomycota</taxon>
        <taxon>Agaricomycotina</taxon>
        <taxon>Agaricomycetes</taxon>
        <taxon>Gloeophyllales</taxon>
        <taxon>Gloeophyllaceae</taxon>
        <taxon>Gloeophyllum</taxon>
    </lineage>
</organism>
<feature type="region of interest" description="Disordered" evidence="4">
    <location>
        <begin position="195"/>
        <end position="220"/>
    </location>
</feature>
<evidence type="ECO:0000313" key="9">
    <source>
        <dbReference type="Proteomes" id="UP000030669"/>
    </source>
</evidence>
<dbReference type="AlphaFoldDB" id="S7QIP1"/>
<dbReference type="GeneID" id="19298553"/>
<gene>
    <name evidence="8" type="ORF">GLOTRDRAFT_103233</name>
</gene>
<dbReference type="RefSeq" id="XP_007862243.1">
    <property type="nucleotide sequence ID" value="XM_007864052.1"/>
</dbReference>
<feature type="compositionally biased region" description="Low complexity" evidence="4">
    <location>
        <begin position="401"/>
        <end position="418"/>
    </location>
</feature>
<dbReference type="Proteomes" id="UP000030669">
    <property type="component" value="Unassembled WGS sequence"/>
</dbReference>
<dbReference type="GO" id="GO:0005524">
    <property type="term" value="F:ATP binding"/>
    <property type="evidence" value="ECO:0007669"/>
    <property type="project" value="UniProtKB-KW"/>
</dbReference>
<feature type="domain" description="Epidermal growth factor receptor-like transmembrane-juxtamembrane segment" evidence="7">
    <location>
        <begin position="226"/>
        <end position="252"/>
    </location>
</feature>
<dbReference type="InterPro" id="IPR049328">
    <property type="entry name" value="TM_ErbB1"/>
</dbReference>
<dbReference type="Pfam" id="PF21314">
    <property type="entry name" value="TM_ErbB1"/>
    <property type="match status" value="1"/>
</dbReference>